<dbReference type="PANTHER" id="PTHR12398:SF20">
    <property type="entry name" value="PROTEIN PHOSPHATASE 1 REGULATORY INHIBITOR SUBUNIT 2"/>
    <property type="match status" value="1"/>
</dbReference>
<comment type="similarity">
    <text evidence="1">Belongs to the protein phosphatase inhibitor 2 family.</text>
</comment>
<dbReference type="InterPro" id="IPR007062">
    <property type="entry name" value="PPI-2"/>
</dbReference>
<dbReference type="Proteomes" id="UP000515163">
    <property type="component" value="Unplaced"/>
</dbReference>
<dbReference type="GO" id="GO:0009966">
    <property type="term" value="P:regulation of signal transduction"/>
    <property type="evidence" value="ECO:0007669"/>
    <property type="project" value="InterPro"/>
</dbReference>
<feature type="compositionally biased region" description="Acidic residues" evidence="2">
    <location>
        <begin position="116"/>
        <end position="131"/>
    </location>
</feature>
<dbReference type="InParanoid" id="A0A6P8I0D8"/>
<name>A0A6P8I0D8_ACTTE</name>
<evidence type="ECO:0000313" key="3">
    <source>
        <dbReference type="Proteomes" id="UP000515163"/>
    </source>
</evidence>
<keyword evidence="3" id="KW-1185">Reference proteome</keyword>
<feature type="compositionally biased region" description="Basic and acidic residues" evidence="2">
    <location>
        <begin position="18"/>
        <end position="35"/>
    </location>
</feature>
<sequence length="187" mass="22008">MATIEKRETSDDTESADEVEKRRGILKNRTEDKHHSGVQWDEMNILMTYHPPDKDYGHMKINEPPTPYNRFKDPDEEGEEGPSVDPLSEDENDPLDPGKLSKKMVSISRRKSWEEPPPDDDDDHEDEAGMTEEEKEKHREFKKHRRDHYNEFSKVKLARKLIEEELKALEDEDEENKEKATDSSMEQ</sequence>
<feature type="region of interest" description="Disordered" evidence="2">
    <location>
        <begin position="1"/>
        <end position="155"/>
    </location>
</feature>
<feature type="region of interest" description="Disordered" evidence="2">
    <location>
        <begin position="167"/>
        <end position="187"/>
    </location>
</feature>
<keyword evidence="4" id="KW-0650">Protein phosphatase inhibitor</keyword>
<evidence type="ECO:0000313" key="4">
    <source>
        <dbReference type="RefSeq" id="XP_031558332.1"/>
    </source>
</evidence>
<dbReference type="KEGG" id="aten:116294811"/>
<dbReference type="FunCoup" id="A0A6P8I0D8">
    <property type="interactions" value="994"/>
</dbReference>
<evidence type="ECO:0000256" key="2">
    <source>
        <dbReference type="SAM" id="MobiDB-lite"/>
    </source>
</evidence>
<feature type="compositionally biased region" description="Basic and acidic residues" evidence="2">
    <location>
        <begin position="51"/>
        <end position="61"/>
    </location>
</feature>
<dbReference type="PANTHER" id="PTHR12398">
    <property type="entry name" value="PROTEIN PHOSPHATASE INHIBITOR"/>
    <property type="match status" value="1"/>
</dbReference>
<dbReference type="Pfam" id="PF04979">
    <property type="entry name" value="IPP-2"/>
    <property type="match status" value="1"/>
</dbReference>
<protein>
    <submittedName>
        <fullName evidence="4">Protein phosphatase inhibitor 2-like</fullName>
    </submittedName>
</protein>
<reference evidence="4" key="1">
    <citation type="submission" date="2025-08" db="UniProtKB">
        <authorList>
            <consortium name="RefSeq"/>
        </authorList>
    </citation>
    <scope>IDENTIFICATION</scope>
    <source>
        <tissue evidence="4">Tentacle</tissue>
    </source>
</reference>
<dbReference type="GO" id="GO:0004864">
    <property type="term" value="F:protein phosphatase inhibitor activity"/>
    <property type="evidence" value="ECO:0007669"/>
    <property type="project" value="UniProtKB-KW"/>
</dbReference>
<feature type="compositionally biased region" description="Acidic residues" evidence="2">
    <location>
        <begin position="74"/>
        <end position="94"/>
    </location>
</feature>
<gene>
    <name evidence="4" type="primary">LOC116294811</name>
</gene>
<dbReference type="GeneID" id="116294811"/>
<feature type="compositionally biased region" description="Basic and acidic residues" evidence="2">
    <location>
        <begin position="1"/>
        <end position="10"/>
    </location>
</feature>
<dbReference type="Gene3D" id="6.10.250.1050">
    <property type="match status" value="2"/>
</dbReference>
<evidence type="ECO:0000256" key="1">
    <source>
        <dbReference type="ARBA" id="ARBA00005472"/>
    </source>
</evidence>
<dbReference type="AlphaFoldDB" id="A0A6P8I0D8"/>
<proteinExistence type="inferred from homology"/>
<dbReference type="OrthoDB" id="551302at2759"/>
<accession>A0A6P8I0D8</accession>
<organism evidence="3 4">
    <name type="scientific">Actinia tenebrosa</name>
    <name type="common">Australian red waratah sea anemone</name>
    <dbReference type="NCBI Taxonomy" id="6105"/>
    <lineage>
        <taxon>Eukaryota</taxon>
        <taxon>Metazoa</taxon>
        <taxon>Cnidaria</taxon>
        <taxon>Anthozoa</taxon>
        <taxon>Hexacorallia</taxon>
        <taxon>Actiniaria</taxon>
        <taxon>Actiniidae</taxon>
        <taxon>Actinia</taxon>
    </lineage>
</organism>
<dbReference type="RefSeq" id="XP_031558332.1">
    <property type="nucleotide sequence ID" value="XM_031702472.1"/>
</dbReference>